<evidence type="ECO:0000256" key="8">
    <source>
        <dbReference type="RuleBase" id="RU000548"/>
    </source>
</evidence>
<keyword evidence="3 8" id="KW-0554">One-carbon metabolism</keyword>
<keyword evidence="7" id="KW-0040">ANK repeat</keyword>
<comment type="caution">
    <text evidence="11">The sequence shown here is derived from an EMBL/GenBank/DDBJ whole genome shotgun (WGS) entry which is preliminary data.</text>
</comment>
<dbReference type="Pfam" id="PF05221">
    <property type="entry name" value="AdoHcyase"/>
    <property type="match status" value="1"/>
</dbReference>
<reference evidence="11" key="1">
    <citation type="submission" date="2021-02" db="EMBL/GenBank/DDBJ databases">
        <authorList>
            <person name="Dougan E. K."/>
            <person name="Rhodes N."/>
            <person name="Thang M."/>
            <person name="Chan C."/>
        </authorList>
    </citation>
    <scope>NUCLEOTIDE SEQUENCE</scope>
</reference>
<dbReference type="EMBL" id="CAJNDS010002122">
    <property type="protein sequence ID" value="CAE7339232.1"/>
    <property type="molecule type" value="Genomic_DNA"/>
</dbReference>
<dbReference type="SUPFAM" id="SSF48403">
    <property type="entry name" value="Ankyrin repeat"/>
    <property type="match status" value="2"/>
</dbReference>
<dbReference type="GO" id="GO:0033353">
    <property type="term" value="P:S-adenosylmethionine cycle"/>
    <property type="evidence" value="ECO:0007669"/>
    <property type="project" value="TreeGrafter"/>
</dbReference>
<dbReference type="InterPro" id="IPR042172">
    <property type="entry name" value="Adenosylhomocyst_ase-like_sf"/>
</dbReference>
<dbReference type="PANTHER" id="PTHR23420">
    <property type="entry name" value="ADENOSYLHOMOCYSTEINASE"/>
    <property type="match status" value="1"/>
</dbReference>
<dbReference type="GO" id="GO:0004013">
    <property type="term" value="F:adenosylhomocysteinase activity"/>
    <property type="evidence" value="ECO:0007669"/>
    <property type="project" value="UniProtKB-EC"/>
</dbReference>
<evidence type="ECO:0000259" key="10">
    <source>
        <dbReference type="SMART" id="SM00997"/>
    </source>
</evidence>
<feature type="repeat" description="ANK" evidence="7">
    <location>
        <begin position="839"/>
        <end position="871"/>
    </location>
</feature>
<dbReference type="InterPro" id="IPR036770">
    <property type="entry name" value="Ankyrin_rpt-contain_sf"/>
</dbReference>
<evidence type="ECO:0000256" key="2">
    <source>
        <dbReference type="ARBA" id="ARBA00007122"/>
    </source>
</evidence>
<dbReference type="InterPro" id="IPR000043">
    <property type="entry name" value="Adenosylhomocysteinase-like"/>
</dbReference>
<feature type="repeat" description="ANK" evidence="7">
    <location>
        <begin position="970"/>
        <end position="1002"/>
    </location>
</feature>
<dbReference type="SMART" id="SM00997">
    <property type="entry name" value="AdoHcyase_NAD"/>
    <property type="match status" value="1"/>
</dbReference>
<dbReference type="SUPFAM" id="SSF51735">
    <property type="entry name" value="NAD(P)-binding Rossmann-fold domains"/>
    <property type="match status" value="1"/>
</dbReference>
<evidence type="ECO:0000256" key="9">
    <source>
        <dbReference type="RuleBase" id="RU004166"/>
    </source>
</evidence>
<evidence type="ECO:0000313" key="11">
    <source>
        <dbReference type="EMBL" id="CAE7339232.1"/>
    </source>
</evidence>
<dbReference type="GO" id="GO:0005829">
    <property type="term" value="C:cytosol"/>
    <property type="evidence" value="ECO:0007669"/>
    <property type="project" value="TreeGrafter"/>
</dbReference>
<dbReference type="SMART" id="SM00996">
    <property type="entry name" value="AdoHcyase"/>
    <property type="match status" value="1"/>
</dbReference>
<feature type="repeat" description="ANK" evidence="7">
    <location>
        <begin position="738"/>
        <end position="767"/>
    </location>
</feature>
<dbReference type="Gene3D" id="3.40.50.1480">
    <property type="entry name" value="Adenosylhomocysteinase-like"/>
    <property type="match status" value="1"/>
</dbReference>
<comment type="pathway">
    <text evidence="1 8">Amino-acid biosynthesis; L-homocysteine biosynthesis; L-homocysteine from S-adenosyl-L-homocysteine: step 1/1.</text>
</comment>
<dbReference type="Proteomes" id="UP000604046">
    <property type="component" value="Unassembled WGS sequence"/>
</dbReference>
<dbReference type="FunFam" id="3.40.50.720:FF:000004">
    <property type="entry name" value="Adenosylhomocysteinase"/>
    <property type="match status" value="1"/>
</dbReference>
<feature type="repeat" description="ANK" evidence="7">
    <location>
        <begin position="691"/>
        <end position="723"/>
    </location>
</feature>
<feature type="domain" description="S-adenosyl-L-homocysteine hydrolase NAD binding" evidence="10">
    <location>
        <begin position="231"/>
        <end position="393"/>
    </location>
</feature>
<dbReference type="NCBIfam" id="NF004005">
    <property type="entry name" value="PRK05476.2-3"/>
    <property type="match status" value="1"/>
</dbReference>
<dbReference type="InterPro" id="IPR002110">
    <property type="entry name" value="Ankyrin_rpt"/>
</dbReference>
<dbReference type="SMART" id="SM00248">
    <property type="entry name" value="ANK"/>
    <property type="match status" value="13"/>
</dbReference>
<dbReference type="Pfam" id="PF00670">
    <property type="entry name" value="AdoHcyase_NAD"/>
    <property type="match status" value="1"/>
</dbReference>
<dbReference type="Gene3D" id="1.25.40.20">
    <property type="entry name" value="Ankyrin repeat-containing domain"/>
    <property type="match status" value="5"/>
</dbReference>
<evidence type="ECO:0000256" key="5">
    <source>
        <dbReference type="ARBA" id="ARBA00023027"/>
    </source>
</evidence>
<dbReference type="GO" id="GO:0006730">
    <property type="term" value="P:one-carbon metabolic process"/>
    <property type="evidence" value="ECO:0007669"/>
    <property type="project" value="UniProtKB-KW"/>
</dbReference>
<dbReference type="PANTHER" id="PTHR23420:SF0">
    <property type="entry name" value="ADENOSYLHOMOCYSTEINASE"/>
    <property type="match status" value="1"/>
</dbReference>
<comment type="similarity">
    <text evidence="2 9">Belongs to the adenosylhomocysteinase family.</text>
</comment>
<feature type="repeat" description="ANK" evidence="7">
    <location>
        <begin position="937"/>
        <end position="969"/>
    </location>
</feature>
<accession>A0A812P9S0</accession>
<dbReference type="AlphaFoldDB" id="A0A812P9S0"/>
<evidence type="ECO:0000256" key="4">
    <source>
        <dbReference type="ARBA" id="ARBA00022801"/>
    </source>
</evidence>
<dbReference type="HAMAP" id="MF_00563">
    <property type="entry name" value="AdoHcyase"/>
    <property type="match status" value="1"/>
</dbReference>
<keyword evidence="12" id="KW-1185">Reference proteome</keyword>
<keyword evidence="5 8" id="KW-0520">NAD</keyword>
<evidence type="ECO:0000256" key="1">
    <source>
        <dbReference type="ARBA" id="ARBA00005195"/>
    </source>
</evidence>
<proteinExistence type="inferred from homology"/>
<name>A0A812P9S0_9DINO</name>
<dbReference type="InterPro" id="IPR015878">
    <property type="entry name" value="Ado_hCys_hydrolase_NAD-bd"/>
</dbReference>
<dbReference type="Gene3D" id="3.40.50.720">
    <property type="entry name" value="NAD(P)-binding Rossmann-like Domain"/>
    <property type="match status" value="1"/>
</dbReference>
<evidence type="ECO:0000256" key="3">
    <source>
        <dbReference type="ARBA" id="ARBA00022563"/>
    </source>
</evidence>
<dbReference type="PROSITE" id="PS00738">
    <property type="entry name" value="ADOHCYASE_1"/>
    <property type="match status" value="1"/>
</dbReference>
<evidence type="ECO:0000256" key="7">
    <source>
        <dbReference type="PROSITE-ProRule" id="PRU00023"/>
    </source>
</evidence>
<evidence type="ECO:0000256" key="6">
    <source>
        <dbReference type="ARBA" id="ARBA00034527"/>
    </source>
</evidence>
<dbReference type="PROSITE" id="PS00739">
    <property type="entry name" value="ADOHCYASE_2"/>
    <property type="match status" value="1"/>
</dbReference>
<feature type="repeat" description="ANK" evidence="7">
    <location>
        <begin position="769"/>
        <end position="801"/>
    </location>
</feature>
<feature type="repeat" description="ANK" evidence="7">
    <location>
        <begin position="905"/>
        <end position="937"/>
    </location>
</feature>
<dbReference type="InterPro" id="IPR020082">
    <property type="entry name" value="S-Ado-L-homoCys_hydrolase_CS"/>
</dbReference>
<dbReference type="PROSITE" id="PS50297">
    <property type="entry name" value="ANK_REP_REGION"/>
    <property type="match status" value="8"/>
</dbReference>
<dbReference type="OrthoDB" id="10007170at2759"/>
<gene>
    <name evidence="11" type="primary">SAHH</name>
    <name evidence="11" type="ORF">SNAT2548_LOCUS17752</name>
</gene>
<feature type="repeat" description="ANK" evidence="7">
    <location>
        <begin position="627"/>
        <end position="659"/>
    </location>
</feature>
<keyword evidence="4 8" id="KW-0378">Hydrolase</keyword>
<dbReference type="Pfam" id="PF12796">
    <property type="entry name" value="Ank_2"/>
    <property type="match status" value="4"/>
</dbReference>
<comment type="cofactor">
    <cofactor evidence="8">
        <name>NAD(+)</name>
        <dbReference type="ChEBI" id="CHEBI:57540"/>
    </cofactor>
    <text evidence="8">Binds 1 NAD(+) per subunit.</text>
</comment>
<dbReference type="Pfam" id="PF00023">
    <property type="entry name" value="Ank"/>
    <property type="match status" value="2"/>
</dbReference>
<dbReference type="NCBIfam" id="TIGR00936">
    <property type="entry name" value="ahcY"/>
    <property type="match status" value="1"/>
</dbReference>
<organism evidence="11 12">
    <name type="scientific">Symbiodinium natans</name>
    <dbReference type="NCBI Taxonomy" id="878477"/>
    <lineage>
        <taxon>Eukaryota</taxon>
        <taxon>Sar</taxon>
        <taxon>Alveolata</taxon>
        <taxon>Dinophyceae</taxon>
        <taxon>Suessiales</taxon>
        <taxon>Symbiodiniaceae</taxon>
        <taxon>Symbiodinium</taxon>
    </lineage>
</organism>
<feature type="repeat" description="ANK" evidence="7">
    <location>
        <begin position="802"/>
        <end position="838"/>
    </location>
</feature>
<dbReference type="PROSITE" id="PS50088">
    <property type="entry name" value="ANK_REPEAT"/>
    <property type="match status" value="9"/>
</dbReference>
<dbReference type="PRINTS" id="PR01415">
    <property type="entry name" value="ANKYRIN"/>
</dbReference>
<evidence type="ECO:0000313" key="12">
    <source>
        <dbReference type="Proteomes" id="UP000604046"/>
    </source>
</evidence>
<comment type="catalytic activity">
    <reaction evidence="8">
        <text>S-adenosyl-L-homocysteine + H2O = L-homocysteine + adenosine</text>
        <dbReference type="Rhea" id="RHEA:21708"/>
        <dbReference type="ChEBI" id="CHEBI:15377"/>
        <dbReference type="ChEBI" id="CHEBI:16335"/>
        <dbReference type="ChEBI" id="CHEBI:57856"/>
        <dbReference type="ChEBI" id="CHEBI:58199"/>
        <dbReference type="EC" id="3.13.2.1"/>
    </reaction>
</comment>
<dbReference type="CDD" id="cd00401">
    <property type="entry name" value="SAHH"/>
    <property type="match status" value="1"/>
</dbReference>
<dbReference type="InterPro" id="IPR036291">
    <property type="entry name" value="NAD(P)-bd_dom_sf"/>
</dbReference>
<dbReference type="UniPathway" id="UPA00314">
    <property type="reaction ID" value="UER00076"/>
</dbReference>
<sequence length="1010" mass="107752">MADSKVKDMGLAEFGRKELTLAEHEMPGLMAARKEFGPSQPFKGMNINGSLHMTIQTGVLIETLSALGAKVRWCSCNIFSTQDHAAAGIAKAGTATVFAWKGETLPEYWWCTEQMMTVPGADGCDQLVDDGGDATLLIHKGKEFEEKFAKDGSLPDPSSTTNAEFKCILQLLRDSIQVDKTKYTRMAAKCKGVSEETTTGVHRLREMAAKGELLFPAINVNDCVTKSKFDNVYGCRHSLPDSIMRATDVMIGGKRALVAGYGDVGKGCAFAMRGAGARVLITEIDPICALQACMEGFQVVTLEEVVGEVDIFTSATGNFKIITLDHMKKMKNNAIVCNIGHFDNEIAMEDLEKCAGIKVENIKPQVDRFVFPDGHGVIVLASGRLVNLGCATGHPSFVMSCSFTNQVLAQLDILENCTKAKKYKNDVYLLPKKLDEKVAALHLPALGASMTKLSKEQADYIGVPVEGPFKPDTPAWKWIPNGETDESVVCLQQLLKDGQVLLDDGVFANSDDLDLQLVLRPSLDETGAARELTYAAQAGHVEIARLLLEASEQSFRDRYVLTALLLAADGGHVAMAEMLLELGALKHSEALWSNGRPGHVDMPQYLVEAGAERSVYATGAERKVWVPGQTPLLRASAKGHLELVQLLVQARADPNSRDSFGQGPLQHACTHSRVAIVDFLLQSRAVPNVSSGRTPLTIAAESGNAAIVRLLLVARAQPQAASTDVATVCGATTLCINTPLVVACQSGHAEVVGLLLEAGADKNAKGGVQGRPPLVCASEKGCVDVVRLLLEAGAATDLTNEDGRTALMSACVSRKVSRSQHITHLLLKAGANPDLQDTAGNTALFLASERGCVAKVRLLLEAGADRNLQNKVGQTALFRASNRRLPEIVALLLDARADADVKTSVGETALLCAAHKGHAELVGLLLGARADMNVRNSGGTPLVHSCDKGHAQVARLLVEARANLDLQGSCGQTALLRASGHGNVEIVRLLLQAGANTEVADSRGSTALQP</sequence>
<protein>
    <recommendedName>
        <fullName evidence="6 8">Adenosylhomocysteinase</fullName>
        <ecNumber evidence="6 8">3.13.2.1</ecNumber>
    </recommendedName>
</protein>
<dbReference type="EC" id="3.13.2.1" evidence="6 8"/>
<dbReference type="SUPFAM" id="SSF52283">
    <property type="entry name" value="Formate/glycerate dehydrogenase catalytic domain-like"/>
    <property type="match status" value="1"/>
</dbReference>